<organism evidence="1 2">
    <name type="scientific">Marichromatium gracile</name>
    <name type="common">Chromatium gracile</name>
    <dbReference type="NCBI Taxonomy" id="1048"/>
    <lineage>
        <taxon>Bacteria</taxon>
        <taxon>Pseudomonadati</taxon>
        <taxon>Pseudomonadota</taxon>
        <taxon>Gammaproteobacteria</taxon>
        <taxon>Chromatiales</taxon>
        <taxon>Chromatiaceae</taxon>
        <taxon>Marichromatium</taxon>
    </lineage>
</organism>
<name>A0A4R4AMN2_MARGR</name>
<gene>
    <name evidence="1" type="ORF">EDC29_101523</name>
</gene>
<proteinExistence type="predicted"/>
<dbReference type="Proteomes" id="UP000295247">
    <property type="component" value="Unassembled WGS sequence"/>
</dbReference>
<accession>A0A4R4AMN2</accession>
<dbReference type="AlphaFoldDB" id="A0A4R4AMN2"/>
<comment type="caution">
    <text evidence="1">The sequence shown here is derived from an EMBL/GenBank/DDBJ whole genome shotgun (WGS) entry which is preliminary data.</text>
</comment>
<dbReference type="RefSeq" id="WP_255419403.1">
    <property type="nucleotide sequence ID" value="NZ_JAKEDQ010000024.1"/>
</dbReference>
<evidence type="ECO:0000313" key="1">
    <source>
        <dbReference type="EMBL" id="TCW40106.1"/>
    </source>
</evidence>
<dbReference type="EMBL" id="SMDC01000001">
    <property type="protein sequence ID" value="TCW40106.1"/>
    <property type="molecule type" value="Genomic_DNA"/>
</dbReference>
<reference evidence="1 2" key="1">
    <citation type="submission" date="2019-03" db="EMBL/GenBank/DDBJ databases">
        <title>Genomic Encyclopedia of Type Strains, Phase IV (KMG-IV): sequencing the most valuable type-strain genomes for metagenomic binning, comparative biology and taxonomic classification.</title>
        <authorList>
            <person name="Goeker M."/>
        </authorList>
    </citation>
    <scope>NUCLEOTIDE SEQUENCE [LARGE SCALE GENOMIC DNA]</scope>
    <source>
        <strain evidence="1 2">DSM 203</strain>
    </source>
</reference>
<protein>
    <submittedName>
        <fullName evidence="1">Uncharacterized protein</fullName>
    </submittedName>
</protein>
<sequence length="44" mass="4602">MRLHLSLLPPIAVIAALLCLMLLPEHGATGAMAPGAEVVAQVRR</sequence>
<evidence type="ECO:0000313" key="2">
    <source>
        <dbReference type="Proteomes" id="UP000295247"/>
    </source>
</evidence>